<proteinExistence type="predicted"/>
<organism evidence="1 2">
    <name type="scientific">Trichonephila inaurata madagascariensis</name>
    <dbReference type="NCBI Taxonomy" id="2747483"/>
    <lineage>
        <taxon>Eukaryota</taxon>
        <taxon>Metazoa</taxon>
        <taxon>Ecdysozoa</taxon>
        <taxon>Arthropoda</taxon>
        <taxon>Chelicerata</taxon>
        <taxon>Arachnida</taxon>
        <taxon>Araneae</taxon>
        <taxon>Araneomorphae</taxon>
        <taxon>Entelegynae</taxon>
        <taxon>Araneoidea</taxon>
        <taxon>Nephilidae</taxon>
        <taxon>Trichonephila</taxon>
        <taxon>Trichonephila inaurata</taxon>
    </lineage>
</organism>
<evidence type="ECO:0000313" key="2">
    <source>
        <dbReference type="Proteomes" id="UP000886998"/>
    </source>
</evidence>
<dbReference type="EMBL" id="BMAV01021642">
    <property type="protein sequence ID" value="GFY75833.1"/>
    <property type="molecule type" value="Genomic_DNA"/>
</dbReference>
<dbReference type="AlphaFoldDB" id="A0A8X6YNZ0"/>
<dbReference type="Proteomes" id="UP000886998">
    <property type="component" value="Unassembled WGS sequence"/>
</dbReference>
<comment type="caution">
    <text evidence="1">The sequence shown here is derived from an EMBL/GenBank/DDBJ whole genome shotgun (WGS) entry which is preliminary data.</text>
</comment>
<name>A0A8X6YNZ0_9ARAC</name>
<accession>A0A8X6YNZ0</accession>
<evidence type="ECO:0000313" key="1">
    <source>
        <dbReference type="EMBL" id="GFY75833.1"/>
    </source>
</evidence>
<gene>
    <name evidence="1" type="ORF">TNIN_205041</name>
</gene>
<reference evidence="1" key="1">
    <citation type="submission" date="2020-08" db="EMBL/GenBank/DDBJ databases">
        <title>Multicomponent nature underlies the extraordinary mechanical properties of spider dragline silk.</title>
        <authorList>
            <person name="Kono N."/>
            <person name="Nakamura H."/>
            <person name="Mori M."/>
            <person name="Yoshida Y."/>
            <person name="Ohtoshi R."/>
            <person name="Malay A.D."/>
            <person name="Moran D.A.P."/>
            <person name="Tomita M."/>
            <person name="Numata K."/>
            <person name="Arakawa K."/>
        </authorList>
    </citation>
    <scope>NUCLEOTIDE SEQUENCE</scope>
</reference>
<protein>
    <submittedName>
        <fullName evidence="1">Uncharacterized protein</fullName>
    </submittedName>
</protein>
<sequence>MSREQPNPLRAVYWQRSLIPVSKTESCCSVNTCRVGLRRTPLRNSGVKRRLPGNPFNAPQSWGREYSAIRVGEMKFLGERKKKERERNRRMLWEVDMLDKFWVH</sequence>
<keyword evidence="2" id="KW-1185">Reference proteome</keyword>
<dbReference type="OrthoDB" id="6430506at2759"/>